<organism evidence="6 7">
    <name type="scientific">Cerasibacillus terrae</name>
    <dbReference type="NCBI Taxonomy" id="2498845"/>
    <lineage>
        <taxon>Bacteria</taxon>
        <taxon>Bacillati</taxon>
        <taxon>Bacillota</taxon>
        <taxon>Bacilli</taxon>
        <taxon>Bacillales</taxon>
        <taxon>Bacillaceae</taxon>
        <taxon>Cerasibacillus</taxon>
    </lineage>
</organism>
<dbReference type="OrthoDB" id="9794387at2"/>
<keyword evidence="3" id="KW-0963">Cytoplasm</keyword>
<accession>A0A5C8NRN9</accession>
<name>A0A5C8NRN9_9BACI</name>
<evidence type="ECO:0000313" key="6">
    <source>
        <dbReference type="EMBL" id="TXL63968.1"/>
    </source>
</evidence>
<dbReference type="PROSITE" id="PS00061">
    <property type="entry name" value="ADH_SHORT"/>
    <property type="match status" value="1"/>
</dbReference>
<keyword evidence="4" id="KW-0521">NADP</keyword>
<dbReference type="InterPro" id="IPR051721">
    <property type="entry name" value="Biopterin_syn/organic_redct"/>
</dbReference>
<sequence length="253" mass="28651">MEKIAVITGTSRGLGEAIASKFLEQTIPVIGVARNENKKLDQLAQKFGTTYHHVRCDLRDLEDMESALIDIFLEINRKQKKCVYLINNAAMIDPIHHSSKLNHELLAEHVQVNVTAPMVFTNQCLNELNKMDGTLICSMITSGAAERAIYGWSAYCSTKAAINMYTKTVGLEQAHLKTNHKIIAFSPGVMDTNMQVEIRSSSPEQFADITTFKQYKEEQKLRKPEEIAKALMQILHAEKEIENGRIYYARDYL</sequence>
<proteinExistence type="inferred from homology"/>
<reference evidence="6 7" key="1">
    <citation type="submission" date="2019-06" db="EMBL/GenBank/DDBJ databases">
        <title>Cerasibacillus sp. nov., isolated from maize field.</title>
        <authorList>
            <person name="Lin S.-Y."/>
            <person name="Tsai C.-F."/>
            <person name="Young C.-C."/>
        </authorList>
    </citation>
    <scope>NUCLEOTIDE SEQUENCE [LARGE SCALE GENOMIC DNA]</scope>
    <source>
        <strain evidence="6 7">CC-CFT480</strain>
    </source>
</reference>
<comment type="caution">
    <text evidence="6">The sequence shown here is derived from an EMBL/GenBank/DDBJ whole genome shotgun (WGS) entry which is preliminary data.</text>
</comment>
<evidence type="ECO:0000256" key="3">
    <source>
        <dbReference type="ARBA" id="ARBA00022490"/>
    </source>
</evidence>
<comment type="similarity">
    <text evidence="2">Belongs to the short-chain dehydrogenases/reductases (SDR) family.</text>
</comment>
<dbReference type="InterPro" id="IPR020904">
    <property type="entry name" value="Sc_DH/Rdtase_CS"/>
</dbReference>
<evidence type="ECO:0000256" key="1">
    <source>
        <dbReference type="ARBA" id="ARBA00004496"/>
    </source>
</evidence>
<dbReference type="NCBIfam" id="NF005381">
    <property type="entry name" value="PRK06924.1"/>
    <property type="match status" value="1"/>
</dbReference>
<dbReference type="PANTHER" id="PTHR44085:SF2">
    <property type="entry name" value="SEPIAPTERIN REDUCTASE"/>
    <property type="match status" value="1"/>
</dbReference>
<gene>
    <name evidence="6" type="ORF">FHP05_09765</name>
</gene>
<dbReference type="Proteomes" id="UP000321574">
    <property type="component" value="Unassembled WGS sequence"/>
</dbReference>
<dbReference type="PANTHER" id="PTHR44085">
    <property type="entry name" value="SEPIAPTERIN REDUCTASE"/>
    <property type="match status" value="1"/>
</dbReference>
<evidence type="ECO:0000256" key="2">
    <source>
        <dbReference type="ARBA" id="ARBA00006484"/>
    </source>
</evidence>
<dbReference type="SUPFAM" id="SSF51735">
    <property type="entry name" value="NAD(P)-binding Rossmann-fold domains"/>
    <property type="match status" value="1"/>
</dbReference>
<dbReference type="Gene3D" id="3.40.50.720">
    <property type="entry name" value="NAD(P)-binding Rossmann-like Domain"/>
    <property type="match status" value="1"/>
</dbReference>
<dbReference type="RefSeq" id="WP_147667551.1">
    <property type="nucleotide sequence ID" value="NZ_VDUW01000006.1"/>
</dbReference>
<dbReference type="AlphaFoldDB" id="A0A5C8NRN9"/>
<dbReference type="InterPro" id="IPR002347">
    <property type="entry name" value="SDR_fam"/>
</dbReference>
<keyword evidence="5 6" id="KW-0560">Oxidoreductase</keyword>
<dbReference type="GO" id="GO:0005737">
    <property type="term" value="C:cytoplasm"/>
    <property type="evidence" value="ECO:0007669"/>
    <property type="project" value="UniProtKB-SubCell"/>
</dbReference>
<dbReference type="Pfam" id="PF00106">
    <property type="entry name" value="adh_short"/>
    <property type="match status" value="1"/>
</dbReference>
<dbReference type="PRINTS" id="PR00081">
    <property type="entry name" value="GDHRDH"/>
</dbReference>
<evidence type="ECO:0000256" key="5">
    <source>
        <dbReference type="ARBA" id="ARBA00023002"/>
    </source>
</evidence>
<dbReference type="InterPro" id="IPR036291">
    <property type="entry name" value="NAD(P)-bd_dom_sf"/>
</dbReference>
<evidence type="ECO:0000313" key="7">
    <source>
        <dbReference type="Proteomes" id="UP000321574"/>
    </source>
</evidence>
<dbReference type="GO" id="GO:0004757">
    <property type="term" value="F:sepiapterin reductase (NADP+) activity"/>
    <property type="evidence" value="ECO:0007669"/>
    <property type="project" value="TreeGrafter"/>
</dbReference>
<protein>
    <submittedName>
        <fullName evidence="6">(S)-benzoin forming benzil reductase</fullName>
        <ecNumber evidence="6">1.1.1.320</ecNumber>
    </submittedName>
</protein>
<comment type="subcellular location">
    <subcellularLocation>
        <location evidence="1">Cytoplasm</location>
    </subcellularLocation>
</comment>
<evidence type="ECO:0000256" key="4">
    <source>
        <dbReference type="ARBA" id="ARBA00022857"/>
    </source>
</evidence>
<dbReference type="EMBL" id="VDUW01000006">
    <property type="protein sequence ID" value="TXL63968.1"/>
    <property type="molecule type" value="Genomic_DNA"/>
</dbReference>
<keyword evidence="7" id="KW-1185">Reference proteome</keyword>
<dbReference type="EC" id="1.1.1.320" evidence="6"/>
<dbReference type="GO" id="GO:0006729">
    <property type="term" value="P:tetrahydrobiopterin biosynthetic process"/>
    <property type="evidence" value="ECO:0007669"/>
    <property type="project" value="TreeGrafter"/>
</dbReference>